<evidence type="ECO:0000259" key="11">
    <source>
        <dbReference type="PROSITE" id="PS51873"/>
    </source>
</evidence>
<organism evidence="12 13">
    <name type="scientific">Paramecium pentaurelia</name>
    <dbReference type="NCBI Taxonomy" id="43138"/>
    <lineage>
        <taxon>Eukaryota</taxon>
        <taxon>Sar</taxon>
        <taxon>Alveolata</taxon>
        <taxon>Ciliophora</taxon>
        <taxon>Intramacronucleata</taxon>
        <taxon>Oligohymenophorea</taxon>
        <taxon>Peniculida</taxon>
        <taxon>Parameciidae</taxon>
        <taxon>Paramecium</taxon>
    </lineage>
</organism>
<evidence type="ECO:0000256" key="1">
    <source>
        <dbReference type="ARBA" id="ARBA00001798"/>
    </source>
</evidence>
<dbReference type="CDD" id="cd22584">
    <property type="entry name" value="Rcat_RBR_unk"/>
    <property type="match status" value="1"/>
</dbReference>
<name>A0A8S1Y8Q0_9CILI</name>
<keyword evidence="4" id="KW-0479">Metal-binding</keyword>
<feature type="domain" description="RING-type" evidence="11">
    <location>
        <begin position="177"/>
        <end position="381"/>
    </location>
</feature>
<accession>A0A8S1Y8Q0</accession>
<dbReference type="EC" id="2.3.2.31" evidence="2"/>
<dbReference type="GO" id="GO:0016567">
    <property type="term" value="P:protein ubiquitination"/>
    <property type="evidence" value="ECO:0007669"/>
    <property type="project" value="InterPro"/>
</dbReference>
<proteinExistence type="predicted"/>
<comment type="catalytic activity">
    <reaction evidence="1">
        <text>[E2 ubiquitin-conjugating enzyme]-S-ubiquitinyl-L-cysteine + [acceptor protein]-L-lysine = [E2 ubiquitin-conjugating enzyme]-L-cysteine + [acceptor protein]-N(6)-ubiquitinyl-L-lysine.</text>
        <dbReference type="EC" id="2.3.2.31"/>
    </reaction>
</comment>
<sequence length="381" mass="45498">MIGIESLAKEIKYSLKSKNADEMIMDSYLLGFLQGKNHNKNNFAQNLELIKNLREFIEIQVYTNEQILNLYNRTLNGNEDLLQLCNNIEENTFKIEQFNENQFQPIKCQVIQNNQQQQNSNQQNFQIFEDEEEKNLQFAQRIQLELDTQYLKEVNTQIQMEDMIRKKKKQQEDEQKNQIECKICLEVIPFVEMATLQCSHIYHQKCLNQYCVTQIQVRQFPLCCPTIECKKPMIYSDLTEVLDDQNLYEFQQFTFKQYVESHGDEYSWCPTPDCQYVFIADDAQFNCPSCTKSYCLHCKIEYHHGQTCQAYKEKIQNELRQKNEKILDDQFFQFVQGAKYKQCPQCKFWVEKNQGCNHMTCRCKFQFCYVFGGVYGRCHCR</sequence>
<evidence type="ECO:0000313" key="13">
    <source>
        <dbReference type="Proteomes" id="UP000689195"/>
    </source>
</evidence>
<feature type="domain" description="RING-type" evidence="10">
    <location>
        <begin position="181"/>
        <end position="228"/>
    </location>
</feature>
<keyword evidence="5" id="KW-0677">Repeat</keyword>
<evidence type="ECO:0000313" key="12">
    <source>
        <dbReference type="EMBL" id="CAD8209971.1"/>
    </source>
</evidence>
<dbReference type="InterPro" id="IPR031127">
    <property type="entry name" value="E3_UB_ligase_RBR"/>
</dbReference>
<evidence type="ECO:0000256" key="2">
    <source>
        <dbReference type="ARBA" id="ARBA00012251"/>
    </source>
</evidence>
<dbReference type="InterPro" id="IPR001841">
    <property type="entry name" value="Znf_RING"/>
</dbReference>
<gene>
    <name evidence="12" type="ORF">PPENT_87.1.T1570044</name>
</gene>
<dbReference type="EMBL" id="CAJJDO010000157">
    <property type="protein sequence ID" value="CAD8209971.1"/>
    <property type="molecule type" value="Genomic_DNA"/>
</dbReference>
<dbReference type="InterPro" id="IPR044066">
    <property type="entry name" value="TRIAD_supradom"/>
</dbReference>
<keyword evidence="13" id="KW-1185">Reference proteome</keyword>
<evidence type="ECO:0000256" key="8">
    <source>
        <dbReference type="ARBA" id="ARBA00022833"/>
    </source>
</evidence>
<dbReference type="Pfam" id="PF01485">
    <property type="entry name" value="IBR"/>
    <property type="match status" value="1"/>
</dbReference>
<evidence type="ECO:0000256" key="4">
    <source>
        <dbReference type="ARBA" id="ARBA00022723"/>
    </source>
</evidence>
<dbReference type="GO" id="GO:0008270">
    <property type="term" value="F:zinc ion binding"/>
    <property type="evidence" value="ECO:0007669"/>
    <property type="project" value="UniProtKB-KW"/>
</dbReference>
<dbReference type="AlphaFoldDB" id="A0A8S1Y8Q0"/>
<dbReference type="InterPro" id="IPR002867">
    <property type="entry name" value="IBR_dom"/>
</dbReference>
<dbReference type="Pfam" id="PF22191">
    <property type="entry name" value="IBR_1"/>
    <property type="match status" value="1"/>
</dbReference>
<evidence type="ECO:0000256" key="3">
    <source>
        <dbReference type="ARBA" id="ARBA00022679"/>
    </source>
</evidence>
<keyword evidence="7" id="KW-0833">Ubl conjugation pathway</keyword>
<evidence type="ECO:0000256" key="5">
    <source>
        <dbReference type="ARBA" id="ARBA00022737"/>
    </source>
</evidence>
<keyword evidence="3" id="KW-0808">Transferase</keyword>
<keyword evidence="8" id="KW-0862">Zinc</keyword>
<evidence type="ECO:0000259" key="10">
    <source>
        <dbReference type="PROSITE" id="PS50089"/>
    </source>
</evidence>
<dbReference type="GO" id="GO:0061630">
    <property type="term" value="F:ubiquitin protein ligase activity"/>
    <property type="evidence" value="ECO:0007669"/>
    <property type="project" value="UniProtKB-EC"/>
</dbReference>
<dbReference type="PROSITE" id="PS51873">
    <property type="entry name" value="TRIAD"/>
    <property type="match status" value="1"/>
</dbReference>
<reference evidence="12" key="1">
    <citation type="submission" date="2021-01" db="EMBL/GenBank/DDBJ databases">
        <authorList>
            <consortium name="Genoscope - CEA"/>
            <person name="William W."/>
        </authorList>
    </citation>
    <scope>NUCLEOTIDE SEQUENCE</scope>
</reference>
<evidence type="ECO:0000256" key="6">
    <source>
        <dbReference type="ARBA" id="ARBA00022771"/>
    </source>
</evidence>
<comment type="caution">
    <text evidence="12">The sequence shown here is derived from an EMBL/GenBank/DDBJ whole genome shotgun (WGS) entry which is preliminary data.</text>
</comment>
<dbReference type="PANTHER" id="PTHR11685">
    <property type="entry name" value="RBR FAMILY RING FINGER AND IBR DOMAIN-CONTAINING"/>
    <property type="match status" value="1"/>
</dbReference>
<dbReference type="OrthoDB" id="10009520at2759"/>
<dbReference type="CDD" id="cd20335">
    <property type="entry name" value="BRcat_RBR"/>
    <property type="match status" value="1"/>
</dbReference>
<evidence type="ECO:0000256" key="9">
    <source>
        <dbReference type="PROSITE-ProRule" id="PRU00175"/>
    </source>
</evidence>
<dbReference type="FunFam" id="3.30.40.10:FF:000893">
    <property type="entry name" value="RBR-type E3 ubiquitin transferase"/>
    <property type="match status" value="1"/>
</dbReference>
<dbReference type="SMART" id="SM00647">
    <property type="entry name" value="IBR"/>
    <property type="match status" value="2"/>
</dbReference>
<evidence type="ECO:0000256" key="7">
    <source>
        <dbReference type="ARBA" id="ARBA00022786"/>
    </source>
</evidence>
<protein>
    <recommendedName>
        <fullName evidence="2">RBR-type E3 ubiquitin transferase</fullName>
        <ecNumber evidence="2">2.3.2.31</ecNumber>
    </recommendedName>
</protein>
<dbReference type="Proteomes" id="UP000689195">
    <property type="component" value="Unassembled WGS sequence"/>
</dbReference>
<dbReference type="PROSITE" id="PS50089">
    <property type="entry name" value="ZF_RING_2"/>
    <property type="match status" value="1"/>
</dbReference>
<keyword evidence="6 9" id="KW-0863">Zinc-finger</keyword>